<dbReference type="FunFam" id="3.40.630.30:FF:000047">
    <property type="entry name" value="Acetyltransferase, GNAT family"/>
    <property type="match status" value="1"/>
</dbReference>
<dbReference type="GO" id="GO:0008999">
    <property type="term" value="F:protein-N-terminal-alanine acetyltransferase activity"/>
    <property type="evidence" value="ECO:0007669"/>
    <property type="project" value="TreeGrafter"/>
</dbReference>
<organism evidence="2 3">
    <name type="scientific">Bythopirellula goksoeyrii</name>
    <dbReference type="NCBI Taxonomy" id="1400387"/>
    <lineage>
        <taxon>Bacteria</taxon>
        <taxon>Pseudomonadati</taxon>
        <taxon>Planctomycetota</taxon>
        <taxon>Planctomycetia</taxon>
        <taxon>Pirellulales</taxon>
        <taxon>Lacipirellulaceae</taxon>
        <taxon>Bythopirellula</taxon>
    </lineage>
</organism>
<evidence type="ECO:0000259" key="1">
    <source>
        <dbReference type="PROSITE" id="PS51186"/>
    </source>
</evidence>
<protein>
    <recommendedName>
        <fullName evidence="1">N-acetyltransferase domain-containing protein</fullName>
    </recommendedName>
</protein>
<dbReference type="GO" id="GO:1990189">
    <property type="term" value="F:protein N-terminal-serine acetyltransferase activity"/>
    <property type="evidence" value="ECO:0007669"/>
    <property type="project" value="TreeGrafter"/>
</dbReference>
<sequence length="256" mass="29105">MHLRKTSKSFFPRIGSQMDQPVGFSIADWTPPPHPSHEVLEGRFCRLEPLNIDRHAEELHTANALDVEGHSWTYLPYGPFTSLADYRTWLADCCLSTDPQFYSIVHHASGQAAGVASYLRIFPSSGSIEVGHIHYSNSLMKTIAGTEAMVLMMMKAFELGYRRYEWKCDALNLGSRAAAERLGLSFEGVFRQAAVYKGRNRDTAWYAATDRDWPALKCAFEEWLDPANFDSAGRQRMSLSQLTRPLLFRSDFDRRV</sequence>
<dbReference type="PANTHER" id="PTHR43441:SF2">
    <property type="entry name" value="FAMILY ACETYLTRANSFERASE, PUTATIVE (AFU_ORTHOLOGUE AFUA_7G00850)-RELATED"/>
    <property type="match status" value="1"/>
</dbReference>
<dbReference type="EMBL" id="CP042913">
    <property type="protein sequence ID" value="QEG37224.1"/>
    <property type="molecule type" value="Genomic_DNA"/>
</dbReference>
<dbReference type="PROSITE" id="PS51186">
    <property type="entry name" value="GNAT"/>
    <property type="match status" value="1"/>
</dbReference>
<dbReference type="Gene3D" id="3.40.630.30">
    <property type="match status" value="1"/>
</dbReference>
<dbReference type="PANTHER" id="PTHR43441">
    <property type="entry name" value="RIBOSOMAL-PROTEIN-SERINE ACETYLTRANSFERASE"/>
    <property type="match status" value="1"/>
</dbReference>
<proteinExistence type="predicted"/>
<dbReference type="Pfam" id="PF13302">
    <property type="entry name" value="Acetyltransf_3"/>
    <property type="match status" value="1"/>
</dbReference>
<gene>
    <name evidence="2" type="ORF">Pr1d_45650</name>
</gene>
<name>A0A5B9QE54_9BACT</name>
<dbReference type="GO" id="GO:0005737">
    <property type="term" value="C:cytoplasm"/>
    <property type="evidence" value="ECO:0007669"/>
    <property type="project" value="TreeGrafter"/>
</dbReference>
<accession>A0A5B9QE54</accession>
<evidence type="ECO:0000313" key="2">
    <source>
        <dbReference type="EMBL" id="QEG37224.1"/>
    </source>
</evidence>
<dbReference type="SUPFAM" id="SSF55729">
    <property type="entry name" value="Acyl-CoA N-acyltransferases (Nat)"/>
    <property type="match status" value="1"/>
</dbReference>
<dbReference type="KEGG" id="bgok:Pr1d_45650"/>
<dbReference type="Proteomes" id="UP000323917">
    <property type="component" value="Chromosome"/>
</dbReference>
<dbReference type="AlphaFoldDB" id="A0A5B9QE54"/>
<dbReference type="InterPro" id="IPR000182">
    <property type="entry name" value="GNAT_dom"/>
</dbReference>
<evidence type="ECO:0000313" key="3">
    <source>
        <dbReference type="Proteomes" id="UP000323917"/>
    </source>
</evidence>
<feature type="domain" description="N-acetyltransferase" evidence="1">
    <location>
        <begin position="57"/>
        <end position="202"/>
    </location>
</feature>
<dbReference type="InterPro" id="IPR051908">
    <property type="entry name" value="Ribosomal_N-acetyltransferase"/>
</dbReference>
<dbReference type="InterPro" id="IPR016181">
    <property type="entry name" value="Acyl_CoA_acyltransferase"/>
</dbReference>
<reference evidence="2 3" key="1">
    <citation type="submission" date="2019-08" db="EMBL/GenBank/DDBJ databases">
        <title>Deep-cultivation of Planctomycetes and their phenomic and genomic characterization uncovers novel biology.</title>
        <authorList>
            <person name="Wiegand S."/>
            <person name="Jogler M."/>
            <person name="Boedeker C."/>
            <person name="Pinto D."/>
            <person name="Vollmers J."/>
            <person name="Rivas-Marin E."/>
            <person name="Kohn T."/>
            <person name="Peeters S.H."/>
            <person name="Heuer A."/>
            <person name="Rast P."/>
            <person name="Oberbeckmann S."/>
            <person name="Bunk B."/>
            <person name="Jeske O."/>
            <person name="Meyerdierks A."/>
            <person name="Storesund J.E."/>
            <person name="Kallscheuer N."/>
            <person name="Luecker S."/>
            <person name="Lage O.M."/>
            <person name="Pohl T."/>
            <person name="Merkel B.J."/>
            <person name="Hornburger P."/>
            <person name="Mueller R.-W."/>
            <person name="Bruemmer F."/>
            <person name="Labrenz M."/>
            <person name="Spormann A.M."/>
            <person name="Op den Camp H."/>
            <person name="Overmann J."/>
            <person name="Amann R."/>
            <person name="Jetten M.S.M."/>
            <person name="Mascher T."/>
            <person name="Medema M.H."/>
            <person name="Devos D.P."/>
            <person name="Kaster A.-K."/>
            <person name="Ovreas L."/>
            <person name="Rohde M."/>
            <person name="Galperin M.Y."/>
            <person name="Jogler C."/>
        </authorList>
    </citation>
    <scope>NUCLEOTIDE SEQUENCE [LARGE SCALE GENOMIC DNA]</scope>
    <source>
        <strain evidence="2 3">Pr1d</strain>
    </source>
</reference>
<keyword evidence="3" id="KW-1185">Reference proteome</keyword>